<organism evidence="6 7">
    <name type="scientific">Halobacillus yeomjeoni</name>
    <dbReference type="NCBI Taxonomy" id="311194"/>
    <lineage>
        <taxon>Bacteria</taxon>
        <taxon>Bacillati</taxon>
        <taxon>Bacillota</taxon>
        <taxon>Bacilli</taxon>
        <taxon>Bacillales</taxon>
        <taxon>Bacillaceae</taxon>
        <taxon>Halobacillus</taxon>
    </lineage>
</organism>
<evidence type="ECO:0000256" key="2">
    <source>
        <dbReference type="ARBA" id="ARBA00023267"/>
    </source>
</evidence>
<comment type="function">
    <text evidence="3">This protein is a component of the acetyl coenzyme A carboxylase complex; first, biotin carboxylase catalyzes the carboxylation of the carrier protein and then the transcarboxylase transfers the carboxyl group to form malonyl-CoA.</text>
</comment>
<dbReference type="InterPro" id="IPR000089">
    <property type="entry name" value="Biotin_lipoyl"/>
</dbReference>
<keyword evidence="3" id="KW-0275">Fatty acid biosynthesis</keyword>
<dbReference type="GO" id="GO:0009317">
    <property type="term" value="C:acetyl-CoA carboxylase complex"/>
    <property type="evidence" value="ECO:0007669"/>
    <property type="project" value="InterPro"/>
</dbReference>
<feature type="compositionally biased region" description="Low complexity" evidence="4">
    <location>
        <begin position="40"/>
        <end position="65"/>
    </location>
</feature>
<accession>A0A931MUZ2</accession>
<evidence type="ECO:0000256" key="3">
    <source>
        <dbReference type="RuleBase" id="RU364072"/>
    </source>
</evidence>
<dbReference type="PROSITE" id="PS50968">
    <property type="entry name" value="BIOTINYL_LIPOYL"/>
    <property type="match status" value="1"/>
</dbReference>
<dbReference type="Proteomes" id="UP000614490">
    <property type="component" value="Unassembled WGS sequence"/>
</dbReference>
<dbReference type="AlphaFoldDB" id="A0A931MUZ2"/>
<feature type="region of interest" description="Disordered" evidence="4">
    <location>
        <begin position="39"/>
        <end position="106"/>
    </location>
</feature>
<dbReference type="Pfam" id="PF00364">
    <property type="entry name" value="Biotin_lipoyl"/>
    <property type="match status" value="1"/>
</dbReference>
<dbReference type="Gene3D" id="2.40.50.100">
    <property type="match status" value="1"/>
</dbReference>
<dbReference type="PANTHER" id="PTHR45266:SF3">
    <property type="entry name" value="OXALOACETATE DECARBOXYLASE ALPHA CHAIN"/>
    <property type="match status" value="1"/>
</dbReference>
<dbReference type="GO" id="GO:0003989">
    <property type="term" value="F:acetyl-CoA carboxylase activity"/>
    <property type="evidence" value="ECO:0007669"/>
    <property type="project" value="InterPro"/>
</dbReference>
<dbReference type="PANTHER" id="PTHR45266">
    <property type="entry name" value="OXALOACETATE DECARBOXYLASE ALPHA CHAIN"/>
    <property type="match status" value="1"/>
</dbReference>
<evidence type="ECO:0000313" key="7">
    <source>
        <dbReference type="Proteomes" id="UP000614490"/>
    </source>
</evidence>
<dbReference type="InterPro" id="IPR001249">
    <property type="entry name" value="AcCoA_biotinCC"/>
</dbReference>
<evidence type="ECO:0000313" key="6">
    <source>
        <dbReference type="EMBL" id="MBH0229831.1"/>
    </source>
</evidence>
<comment type="caution">
    <text evidence="6">The sequence shown here is derived from an EMBL/GenBank/DDBJ whole genome shotgun (WGS) entry which is preliminary data.</text>
</comment>
<protein>
    <recommendedName>
        <fullName evidence="1 3">Biotin carboxyl carrier protein of acetyl-CoA carboxylase</fullName>
    </recommendedName>
</protein>
<evidence type="ECO:0000256" key="4">
    <source>
        <dbReference type="SAM" id="MobiDB-lite"/>
    </source>
</evidence>
<evidence type="ECO:0000256" key="1">
    <source>
        <dbReference type="ARBA" id="ARBA00017562"/>
    </source>
</evidence>
<dbReference type="PRINTS" id="PR01071">
    <property type="entry name" value="ACOABIOTINCC"/>
</dbReference>
<dbReference type="InterPro" id="IPR011053">
    <property type="entry name" value="Single_hybrid_motif"/>
</dbReference>
<proteinExistence type="predicted"/>
<dbReference type="GO" id="GO:0006633">
    <property type="term" value="P:fatty acid biosynthetic process"/>
    <property type="evidence" value="ECO:0007669"/>
    <property type="project" value="UniProtKB-KW"/>
</dbReference>
<keyword evidence="2 3" id="KW-0092">Biotin</keyword>
<dbReference type="InterPro" id="IPR050709">
    <property type="entry name" value="Biotin_Carboxyl_Carrier/Decarb"/>
</dbReference>
<dbReference type="NCBIfam" id="TIGR00531">
    <property type="entry name" value="BCCP"/>
    <property type="match status" value="1"/>
</dbReference>
<feature type="compositionally biased region" description="Polar residues" evidence="4">
    <location>
        <begin position="66"/>
        <end position="87"/>
    </location>
</feature>
<dbReference type="CDD" id="cd06850">
    <property type="entry name" value="biotinyl_domain"/>
    <property type="match status" value="1"/>
</dbReference>
<feature type="domain" description="Lipoyl-binding" evidence="5">
    <location>
        <begin position="91"/>
        <end position="167"/>
    </location>
</feature>
<dbReference type="EMBL" id="JADZSC010000001">
    <property type="protein sequence ID" value="MBH0229831.1"/>
    <property type="molecule type" value="Genomic_DNA"/>
</dbReference>
<sequence>MLKVQEIHEIIKLIDESNIDEFCYEAGGTKFSMKKNKGEVVAAQPAQVQQPAPVQQPAAPQQQAQTEGNEQAKTTTESKETSAQQGGSDYDQEITSPMVGTFYNSPSPDQDAYVKVGDQVKEDSVVCIVEAMKLFNEIEAEVSGEIVEILVKDGELVEYGQPLFRVKSK</sequence>
<comment type="pathway">
    <text evidence="3">Lipid metabolism; fatty acid biosynthesis.</text>
</comment>
<dbReference type="NCBIfam" id="NF005457">
    <property type="entry name" value="PRK07051.1"/>
    <property type="match status" value="1"/>
</dbReference>
<name>A0A931MUZ2_9BACI</name>
<dbReference type="SUPFAM" id="SSF51230">
    <property type="entry name" value="Single hybrid motif"/>
    <property type="match status" value="1"/>
</dbReference>
<keyword evidence="7" id="KW-1185">Reference proteome</keyword>
<keyword evidence="3" id="KW-0276">Fatty acid metabolism</keyword>
<evidence type="ECO:0000259" key="5">
    <source>
        <dbReference type="PROSITE" id="PS50968"/>
    </source>
</evidence>
<gene>
    <name evidence="6" type="primary">accB</name>
    <name evidence="6" type="ORF">H0267_06325</name>
</gene>
<dbReference type="RefSeq" id="WP_197316418.1">
    <property type="nucleotide sequence ID" value="NZ_JADZSC010000001.1"/>
</dbReference>
<keyword evidence="3" id="KW-0444">Lipid biosynthesis</keyword>
<keyword evidence="3" id="KW-0443">Lipid metabolism</keyword>
<reference evidence="6 7" key="1">
    <citation type="journal article" date="2005" name="Int. J. Syst. Evol. Microbiol.">
        <title>Halobacillus yeomjeoni sp. nov., isolated from a marine solar saltern in Korea.</title>
        <authorList>
            <person name="Yoon J.H."/>
            <person name="Kang S.J."/>
            <person name="Lee C.H."/>
            <person name="Oh H.W."/>
            <person name="Oh T.K."/>
        </authorList>
    </citation>
    <scope>NUCLEOTIDE SEQUENCE [LARGE SCALE GENOMIC DNA]</scope>
    <source>
        <strain evidence="6 7">KCTC 3957</strain>
    </source>
</reference>